<dbReference type="PANTHER" id="PTHR33086">
    <property type="entry name" value="OS05G0468200 PROTEIN-RELATED"/>
    <property type="match status" value="1"/>
</dbReference>
<dbReference type="AlphaFoldDB" id="A0A6G1ERW5"/>
<evidence type="ECO:0000313" key="3">
    <source>
        <dbReference type="Proteomes" id="UP000479710"/>
    </source>
</evidence>
<proteinExistence type="predicted"/>
<sequence>MVYGLLLCDVFSEEPSLRYFPLPEGLMNDDDEMGSPSLAELLKRRCIAISGGGLRYIEIDSSGIWITVWTMDDKDGPHWEKTFLYELGLLWTDKCFEEAGLKPNIVPSLAAIHPTDCNIIYMVQNATIFSVSLGATASRIAQLQKFVLDENDITPSQYLFIGDLGFTSLPSRRDINIKWFEEVITWLSTEEIIQRGHAAGSLRSAAIAVKKASSYCSKIGKVLKFHKSRLETKDPVDTLSVENLRIINNLNESISREPPHYQQS</sequence>
<accession>A0A6G1ERW5</accession>
<evidence type="ECO:0000259" key="1">
    <source>
        <dbReference type="Pfam" id="PF07762"/>
    </source>
</evidence>
<dbReference type="PANTHER" id="PTHR33086:SF44">
    <property type="entry name" value="OS03G0683600 PROTEIN"/>
    <property type="match status" value="1"/>
</dbReference>
<comment type="caution">
    <text evidence="2">The sequence shown here is derived from an EMBL/GenBank/DDBJ whole genome shotgun (WGS) entry which is preliminary data.</text>
</comment>
<dbReference type="Pfam" id="PF07762">
    <property type="entry name" value="DUF1618"/>
    <property type="match status" value="1"/>
</dbReference>
<dbReference type="InterPro" id="IPR011676">
    <property type="entry name" value="DUF1618"/>
</dbReference>
<keyword evidence="3" id="KW-1185">Reference proteome</keyword>
<organism evidence="2 3">
    <name type="scientific">Oryza meyeriana var. granulata</name>
    <dbReference type="NCBI Taxonomy" id="110450"/>
    <lineage>
        <taxon>Eukaryota</taxon>
        <taxon>Viridiplantae</taxon>
        <taxon>Streptophyta</taxon>
        <taxon>Embryophyta</taxon>
        <taxon>Tracheophyta</taxon>
        <taxon>Spermatophyta</taxon>
        <taxon>Magnoliopsida</taxon>
        <taxon>Liliopsida</taxon>
        <taxon>Poales</taxon>
        <taxon>Poaceae</taxon>
        <taxon>BOP clade</taxon>
        <taxon>Oryzoideae</taxon>
        <taxon>Oryzeae</taxon>
        <taxon>Oryzinae</taxon>
        <taxon>Oryza</taxon>
        <taxon>Oryza meyeriana</taxon>
    </lineage>
</organism>
<name>A0A6G1ERW5_9ORYZ</name>
<dbReference type="Proteomes" id="UP000479710">
    <property type="component" value="Unassembled WGS sequence"/>
</dbReference>
<feature type="domain" description="DUF1618" evidence="1">
    <location>
        <begin position="2"/>
        <end position="121"/>
    </location>
</feature>
<evidence type="ECO:0000313" key="2">
    <source>
        <dbReference type="EMBL" id="KAF0927386.1"/>
    </source>
</evidence>
<dbReference type="EMBL" id="SPHZ02000003">
    <property type="protein sequence ID" value="KAF0927386.1"/>
    <property type="molecule type" value="Genomic_DNA"/>
</dbReference>
<reference evidence="2 3" key="1">
    <citation type="submission" date="2019-11" db="EMBL/GenBank/DDBJ databases">
        <title>Whole genome sequence of Oryza granulata.</title>
        <authorList>
            <person name="Li W."/>
        </authorList>
    </citation>
    <scope>NUCLEOTIDE SEQUENCE [LARGE SCALE GENOMIC DNA]</scope>
    <source>
        <strain evidence="3">cv. Menghai</strain>
        <tissue evidence="2">Leaf</tissue>
    </source>
</reference>
<gene>
    <name evidence="2" type="ORF">E2562_032475</name>
</gene>
<dbReference type="OrthoDB" id="10282673at2759"/>
<protein>
    <recommendedName>
        <fullName evidence="1">DUF1618 domain-containing protein</fullName>
    </recommendedName>
</protein>